<dbReference type="GO" id="GO:0005886">
    <property type="term" value="C:plasma membrane"/>
    <property type="evidence" value="ECO:0007669"/>
    <property type="project" value="TreeGrafter"/>
</dbReference>
<dbReference type="PROSITE" id="PS50835">
    <property type="entry name" value="IG_LIKE"/>
    <property type="match status" value="3"/>
</dbReference>
<feature type="domain" description="Ig-like" evidence="3">
    <location>
        <begin position="227"/>
        <end position="320"/>
    </location>
</feature>
<dbReference type="InterPro" id="IPR036179">
    <property type="entry name" value="Ig-like_dom_sf"/>
</dbReference>
<organism evidence="4 5">
    <name type="scientific">Branchiostoma belcheri</name>
    <name type="common">Amphioxus</name>
    <dbReference type="NCBI Taxonomy" id="7741"/>
    <lineage>
        <taxon>Eukaryota</taxon>
        <taxon>Metazoa</taxon>
        <taxon>Chordata</taxon>
        <taxon>Cephalochordata</taxon>
        <taxon>Leptocardii</taxon>
        <taxon>Amphioxiformes</taxon>
        <taxon>Branchiostomatidae</taxon>
        <taxon>Branchiostoma</taxon>
    </lineage>
</organism>
<dbReference type="PANTHER" id="PTHR45080:SF34">
    <property type="entry name" value="MYOSIN LIGHT CHAIN KINASE, SMOOTH MUSCLE-LIKE"/>
    <property type="match status" value="1"/>
</dbReference>
<dbReference type="KEGG" id="bbel:109468384"/>
<dbReference type="InterPro" id="IPR050958">
    <property type="entry name" value="Cell_Adh-Cytoskel_Orgn"/>
</dbReference>
<dbReference type="GeneID" id="109468384"/>
<dbReference type="InterPro" id="IPR003598">
    <property type="entry name" value="Ig_sub2"/>
</dbReference>
<dbReference type="SMART" id="SM00408">
    <property type="entry name" value="IGc2"/>
    <property type="match status" value="3"/>
</dbReference>
<keyword evidence="4" id="KW-1185">Reference proteome</keyword>
<evidence type="ECO:0000259" key="3">
    <source>
        <dbReference type="PROSITE" id="PS50835"/>
    </source>
</evidence>
<dbReference type="GO" id="GO:0050808">
    <property type="term" value="P:synapse organization"/>
    <property type="evidence" value="ECO:0007669"/>
    <property type="project" value="TreeGrafter"/>
</dbReference>
<gene>
    <name evidence="5" type="primary">LOC109468384</name>
</gene>
<evidence type="ECO:0000256" key="1">
    <source>
        <dbReference type="ARBA" id="ARBA00023319"/>
    </source>
</evidence>
<dbReference type="InterPro" id="IPR013098">
    <property type="entry name" value="Ig_I-set"/>
</dbReference>
<keyword evidence="1" id="KW-0393">Immunoglobulin domain</keyword>
<accession>A0A6P4YY39</accession>
<dbReference type="Pfam" id="PF07679">
    <property type="entry name" value="I-set"/>
    <property type="match status" value="3"/>
</dbReference>
<dbReference type="GO" id="GO:0007156">
    <property type="term" value="P:homophilic cell adhesion via plasma membrane adhesion molecules"/>
    <property type="evidence" value="ECO:0007669"/>
    <property type="project" value="TreeGrafter"/>
</dbReference>
<dbReference type="GO" id="GO:0008046">
    <property type="term" value="F:axon guidance receptor activity"/>
    <property type="evidence" value="ECO:0007669"/>
    <property type="project" value="TreeGrafter"/>
</dbReference>
<feature type="domain" description="Ig-like" evidence="3">
    <location>
        <begin position="378"/>
        <end position="474"/>
    </location>
</feature>
<dbReference type="FunFam" id="2.60.40.10:FF:000107">
    <property type="entry name" value="Myosin, light chain kinase a"/>
    <property type="match status" value="2"/>
</dbReference>
<protein>
    <submittedName>
        <fullName evidence="5">Myosin light chain kinase, smooth muscle-like</fullName>
    </submittedName>
</protein>
<dbReference type="Gene3D" id="2.60.40.10">
    <property type="entry name" value="Immunoglobulins"/>
    <property type="match status" value="3"/>
</dbReference>
<dbReference type="GO" id="GO:0055013">
    <property type="term" value="P:cardiac muscle cell development"/>
    <property type="evidence" value="ECO:0007669"/>
    <property type="project" value="UniProtKB-ARBA"/>
</dbReference>
<dbReference type="CDD" id="cd00096">
    <property type="entry name" value="Ig"/>
    <property type="match status" value="1"/>
</dbReference>
<evidence type="ECO:0000313" key="4">
    <source>
        <dbReference type="Proteomes" id="UP000515135"/>
    </source>
</evidence>
<dbReference type="AlphaFoldDB" id="A0A6P4YY39"/>
<sequence length="576" mass="64474">MASVDYVGASRPVLKKEPGAVEVGLTTGGIAGFRLEVFGSPQPVMRWTPGSGQKTGGAGYSSPDQSATAPYSKSVWRRYRTISGPPSGTYRPPPPPEPNRMPGLGKGYGQMISGKDYDSYDYGAYNAWLADRYQYQWSRDYSHHGPPDAHPRWRSSRKDVWMDEKVPSSVPVRQQILETQDEIDRSYTYEWKRYLESTCHATPRGRDYSWMHESPRTATRQALMDHPATFLHRPRPKCIVVQGNEAYFTCAVDGSPEPTIEWQKEDQPIKIDGEKYKVNLAQGVCTLYVRECDVDDAGTYTAVVTNQLGSSSSNTVLQVAESTDDLWAQPDWCIMGGLVGKPMKKKEKKEEPPPPPPPEPEPEPPREPTPPPPEPEEPKRTGSLFDENLRKEFIAKEREEARIEVTFSGDVPDEVVWEQMGKLVAESKTKGISFERDGNTFALVIKDATLKDAGEYVCVARDKWGTNKQAFRLTMKKGGVRKLAKPEWFLVPESITVAKGSSAKFYAELDAAPPPTVEWIHKKKTLMGGGLYTIEHKGRVHKLEIGKVTEREAGDYKVVAHNSMGTITSEFKLTLK</sequence>
<dbReference type="GO" id="GO:0030424">
    <property type="term" value="C:axon"/>
    <property type="evidence" value="ECO:0007669"/>
    <property type="project" value="TreeGrafter"/>
</dbReference>
<feature type="region of interest" description="Disordered" evidence="2">
    <location>
        <begin position="48"/>
        <end position="68"/>
    </location>
</feature>
<dbReference type="RefSeq" id="XP_019622196.1">
    <property type="nucleotide sequence ID" value="XM_019766637.1"/>
</dbReference>
<dbReference type="InterPro" id="IPR003599">
    <property type="entry name" value="Ig_sub"/>
</dbReference>
<dbReference type="GO" id="GO:0043025">
    <property type="term" value="C:neuronal cell body"/>
    <property type="evidence" value="ECO:0007669"/>
    <property type="project" value="TreeGrafter"/>
</dbReference>
<dbReference type="SMART" id="SM00409">
    <property type="entry name" value="IG"/>
    <property type="match status" value="3"/>
</dbReference>
<proteinExistence type="predicted"/>
<feature type="domain" description="Ig-like" evidence="3">
    <location>
        <begin position="486"/>
        <end position="574"/>
    </location>
</feature>
<evidence type="ECO:0000256" key="2">
    <source>
        <dbReference type="SAM" id="MobiDB-lite"/>
    </source>
</evidence>
<dbReference type="Proteomes" id="UP000515135">
    <property type="component" value="Unplaced"/>
</dbReference>
<dbReference type="InterPro" id="IPR013783">
    <property type="entry name" value="Ig-like_fold"/>
</dbReference>
<dbReference type="InterPro" id="IPR007110">
    <property type="entry name" value="Ig-like_dom"/>
</dbReference>
<dbReference type="OrthoDB" id="6481371at2759"/>
<name>A0A6P4YY39_BRABE</name>
<dbReference type="PANTHER" id="PTHR45080">
    <property type="entry name" value="CONTACTIN 5"/>
    <property type="match status" value="1"/>
</dbReference>
<evidence type="ECO:0000313" key="5">
    <source>
        <dbReference type="RefSeq" id="XP_019622196.1"/>
    </source>
</evidence>
<feature type="region of interest" description="Disordered" evidence="2">
    <location>
        <begin position="341"/>
        <end position="387"/>
    </location>
</feature>
<reference evidence="5" key="1">
    <citation type="submission" date="2025-08" db="UniProtKB">
        <authorList>
            <consortium name="RefSeq"/>
        </authorList>
    </citation>
    <scope>IDENTIFICATION</scope>
    <source>
        <tissue evidence="5">Gonad</tissue>
    </source>
</reference>
<dbReference type="SUPFAM" id="SSF48726">
    <property type="entry name" value="Immunoglobulin"/>
    <property type="match status" value="3"/>
</dbReference>